<dbReference type="AlphaFoldDB" id="A0AAV4WCQ4"/>
<reference evidence="2 3" key="1">
    <citation type="submission" date="2021-06" db="EMBL/GenBank/DDBJ databases">
        <title>Caerostris darwini draft genome.</title>
        <authorList>
            <person name="Kono N."/>
            <person name="Arakawa K."/>
        </authorList>
    </citation>
    <scope>NUCLEOTIDE SEQUENCE [LARGE SCALE GENOMIC DNA]</scope>
</reference>
<proteinExistence type="predicted"/>
<feature type="compositionally biased region" description="Basic and acidic residues" evidence="1">
    <location>
        <begin position="148"/>
        <end position="162"/>
    </location>
</feature>
<dbReference type="EMBL" id="BPLQ01014533">
    <property type="protein sequence ID" value="GIY80650.1"/>
    <property type="molecule type" value="Genomic_DNA"/>
</dbReference>
<feature type="compositionally biased region" description="Polar residues" evidence="1">
    <location>
        <begin position="129"/>
        <end position="147"/>
    </location>
</feature>
<evidence type="ECO:0000313" key="3">
    <source>
        <dbReference type="Proteomes" id="UP001054837"/>
    </source>
</evidence>
<evidence type="ECO:0000256" key="1">
    <source>
        <dbReference type="SAM" id="MobiDB-lite"/>
    </source>
</evidence>
<dbReference type="Proteomes" id="UP001054837">
    <property type="component" value="Unassembled WGS sequence"/>
</dbReference>
<feature type="region of interest" description="Disordered" evidence="1">
    <location>
        <begin position="93"/>
        <end position="163"/>
    </location>
</feature>
<sequence length="194" mass="21905">MLEETEPKPTENVMSPTQVFDAIRKSTLEMAIQSRRALDQLEKRLSQLDPSSEDAAKLKGSLTFYSDNYKSNLKVILEDTTVYPSSSEELQAILNAKDKDTNSPTDETSIQTPPTSEEVSTDTSDELQTESPPISRNPTKYHQNDSPAETKLKIPKSKDLRSETSTPHYLIWTLKIAKLCANRRSISRPFHHPQ</sequence>
<name>A0AAV4WCQ4_9ARAC</name>
<accession>A0AAV4WCQ4</accession>
<gene>
    <name evidence="2" type="ORF">CDAR_261211</name>
</gene>
<feature type="compositionally biased region" description="Acidic residues" evidence="1">
    <location>
        <begin position="119"/>
        <end position="128"/>
    </location>
</feature>
<keyword evidence="3" id="KW-1185">Reference proteome</keyword>
<protein>
    <submittedName>
        <fullName evidence="2">Uncharacterized protein</fullName>
    </submittedName>
</protein>
<comment type="caution">
    <text evidence="2">The sequence shown here is derived from an EMBL/GenBank/DDBJ whole genome shotgun (WGS) entry which is preliminary data.</text>
</comment>
<organism evidence="2 3">
    <name type="scientific">Caerostris darwini</name>
    <dbReference type="NCBI Taxonomy" id="1538125"/>
    <lineage>
        <taxon>Eukaryota</taxon>
        <taxon>Metazoa</taxon>
        <taxon>Ecdysozoa</taxon>
        <taxon>Arthropoda</taxon>
        <taxon>Chelicerata</taxon>
        <taxon>Arachnida</taxon>
        <taxon>Araneae</taxon>
        <taxon>Araneomorphae</taxon>
        <taxon>Entelegynae</taxon>
        <taxon>Araneoidea</taxon>
        <taxon>Araneidae</taxon>
        <taxon>Caerostris</taxon>
    </lineage>
</organism>
<evidence type="ECO:0000313" key="2">
    <source>
        <dbReference type="EMBL" id="GIY80650.1"/>
    </source>
</evidence>
<feature type="compositionally biased region" description="Polar residues" evidence="1">
    <location>
        <begin position="102"/>
        <end position="118"/>
    </location>
</feature>